<dbReference type="OrthoDB" id="3192509at2"/>
<evidence type="ECO:0000313" key="3">
    <source>
        <dbReference type="Proteomes" id="UP000318336"/>
    </source>
</evidence>
<dbReference type="PRINTS" id="PR00988">
    <property type="entry name" value="URIDINKINASE"/>
</dbReference>
<dbReference type="GO" id="GO:0016301">
    <property type="term" value="F:kinase activity"/>
    <property type="evidence" value="ECO:0007669"/>
    <property type="project" value="UniProtKB-KW"/>
</dbReference>
<dbReference type="InterPro" id="IPR027417">
    <property type="entry name" value="P-loop_NTPase"/>
</dbReference>
<dbReference type="Pfam" id="PF00485">
    <property type="entry name" value="PRK"/>
    <property type="match status" value="1"/>
</dbReference>
<gene>
    <name evidence="2" type="ORF">FB554_3412</name>
</gene>
<reference evidence="2 3" key="1">
    <citation type="submission" date="2019-06" db="EMBL/GenBank/DDBJ databases">
        <title>Sequencing the genomes of 1000 actinobacteria strains.</title>
        <authorList>
            <person name="Klenk H.-P."/>
        </authorList>
    </citation>
    <scope>NUCLEOTIDE SEQUENCE [LARGE SCALE GENOMIC DNA]</scope>
    <source>
        <strain evidence="2 3">DSM 24617</strain>
    </source>
</reference>
<comment type="caution">
    <text evidence="2">The sequence shown here is derived from an EMBL/GenBank/DDBJ whole genome shotgun (WGS) entry which is preliminary data.</text>
</comment>
<dbReference type="SUPFAM" id="SSF52540">
    <property type="entry name" value="P-loop containing nucleoside triphosphate hydrolases"/>
    <property type="match status" value="1"/>
</dbReference>
<dbReference type="NCBIfam" id="NF006743">
    <property type="entry name" value="PRK09270.1-2"/>
    <property type="match status" value="1"/>
</dbReference>
<keyword evidence="3" id="KW-1185">Reference proteome</keyword>
<proteinExistence type="predicted"/>
<evidence type="ECO:0000259" key="1">
    <source>
        <dbReference type="Pfam" id="PF00485"/>
    </source>
</evidence>
<dbReference type="Gene3D" id="3.40.50.300">
    <property type="entry name" value="P-loop containing nucleotide triphosphate hydrolases"/>
    <property type="match status" value="1"/>
</dbReference>
<keyword evidence="2" id="KW-0808">Transferase</keyword>
<sequence>MTDATEAVLARPGRVVLGITGPPGAGKSTVAEQVRRAAVAAGRRPVVVPMDGFHLAQQVLDALGLAEVKGAPHTFDAHGFVALLRRIREQRDETVWAPTFDRDLEQPVAGAIAVEPGADIVITEGNYLLLQQDPWSRVRDLLDTSWYVHVADDLRRRRLVERHRRFGDDLERATRRALGNDERNAQLVAATRHLADLVLD</sequence>
<accession>A0A542WZT5</accession>
<organism evidence="2 3">
    <name type="scientific">Barrientosiimonas humi</name>
    <dbReference type="NCBI Taxonomy" id="999931"/>
    <lineage>
        <taxon>Bacteria</taxon>
        <taxon>Bacillati</taxon>
        <taxon>Actinomycetota</taxon>
        <taxon>Actinomycetes</taxon>
        <taxon>Micrococcales</taxon>
        <taxon>Dermacoccaceae</taxon>
        <taxon>Barrientosiimonas</taxon>
    </lineage>
</organism>
<name>A0A542WZT5_9MICO</name>
<dbReference type="EMBL" id="VFOK01000002">
    <property type="protein sequence ID" value="TQL29093.1"/>
    <property type="molecule type" value="Genomic_DNA"/>
</dbReference>
<dbReference type="GO" id="GO:0005524">
    <property type="term" value="F:ATP binding"/>
    <property type="evidence" value="ECO:0007669"/>
    <property type="project" value="InterPro"/>
</dbReference>
<dbReference type="PANTHER" id="PTHR10285">
    <property type="entry name" value="URIDINE KINASE"/>
    <property type="match status" value="1"/>
</dbReference>
<dbReference type="RefSeq" id="WP_142007838.1">
    <property type="nucleotide sequence ID" value="NZ_CAJTBP010000001.1"/>
</dbReference>
<dbReference type="AlphaFoldDB" id="A0A542WZT5"/>
<keyword evidence="2" id="KW-0418">Kinase</keyword>
<dbReference type="Proteomes" id="UP000318336">
    <property type="component" value="Unassembled WGS sequence"/>
</dbReference>
<dbReference type="InterPro" id="IPR006083">
    <property type="entry name" value="PRK/URK"/>
</dbReference>
<feature type="domain" description="Phosphoribulokinase/uridine kinase" evidence="1">
    <location>
        <begin position="16"/>
        <end position="175"/>
    </location>
</feature>
<evidence type="ECO:0000313" key="2">
    <source>
        <dbReference type="EMBL" id="TQL29093.1"/>
    </source>
</evidence>
<protein>
    <submittedName>
        <fullName evidence="2">Phosphoribulokinase/uridine kinase family protein</fullName>
    </submittedName>
</protein>